<keyword evidence="3" id="KW-0328">Glycosyltransferase</keyword>
<dbReference type="InterPro" id="IPR002213">
    <property type="entry name" value="UDP_glucos_trans"/>
</dbReference>
<dbReference type="WBParaSite" id="jg9305">
    <property type="protein sequence ID" value="jg9305"/>
    <property type="gene ID" value="jg9305"/>
</dbReference>
<evidence type="ECO:0000256" key="5">
    <source>
        <dbReference type="ARBA" id="ARBA00047475"/>
    </source>
</evidence>
<dbReference type="GO" id="GO:0015020">
    <property type="term" value="F:glucuronosyltransferase activity"/>
    <property type="evidence" value="ECO:0007669"/>
    <property type="project" value="UniProtKB-EC"/>
</dbReference>
<evidence type="ECO:0000256" key="2">
    <source>
        <dbReference type="ARBA" id="ARBA00012544"/>
    </source>
</evidence>
<comment type="catalytic activity">
    <reaction evidence="5">
        <text>glucuronate acceptor + UDP-alpha-D-glucuronate = acceptor beta-D-glucuronoside + UDP + H(+)</text>
        <dbReference type="Rhea" id="RHEA:21032"/>
        <dbReference type="ChEBI" id="CHEBI:15378"/>
        <dbReference type="ChEBI" id="CHEBI:58052"/>
        <dbReference type="ChEBI" id="CHEBI:58223"/>
        <dbReference type="ChEBI" id="CHEBI:132367"/>
        <dbReference type="ChEBI" id="CHEBI:132368"/>
        <dbReference type="EC" id="2.4.1.17"/>
    </reaction>
</comment>
<feature type="compositionally biased region" description="Low complexity" evidence="6">
    <location>
        <begin position="552"/>
        <end position="568"/>
    </location>
</feature>
<dbReference type="Gene3D" id="3.40.50.2000">
    <property type="entry name" value="Glycogen Phosphorylase B"/>
    <property type="match status" value="1"/>
</dbReference>
<evidence type="ECO:0000256" key="4">
    <source>
        <dbReference type="ARBA" id="ARBA00022679"/>
    </source>
</evidence>
<dbReference type="Proteomes" id="UP000887574">
    <property type="component" value="Unplaced"/>
</dbReference>
<dbReference type="AlphaFoldDB" id="A0A915EU53"/>
<feature type="region of interest" description="Disordered" evidence="6">
    <location>
        <begin position="552"/>
        <end position="584"/>
    </location>
</feature>
<keyword evidence="7" id="KW-1133">Transmembrane helix</keyword>
<protein>
    <recommendedName>
        <fullName evidence="2">glucuronosyltransferase</fullName>
        <ecNumber evidence="2">2.4.1.17</ecNumber>
    </recommendedName>
</protein>
<evidence type="ECO:0000256" key="3">
    <source>
        <dbReference type="ARBA" id="ARBA00022676"/>
    </source>
</evidence>
<dbReference type="CDD" id="cd03784">
    <property type="entry name" value="GT1_Gtf-like"/>
    <property type="match status" value="1"/>
</dbReference>
<feature type="signal peptide" evidence="8">
    <location>
        <begin position="1"/>
        <end position="21"/>
    </location>
</feature>
<keyword evidence="7" id="KW-0472">Membrane</keyword>
<reference evidence="10" key="1">
    <citation type="submission" date="2022-11" db="UniProtKB">
        <authorList>
            <consortium name="WormBaseParasite"/>
        </authorList>
    </citation>
    <scope>IDENTIFICATION</scope>
</reference>
<dbReference type="EC" id="2.4.1.17" evidence="2"/>
<keyword evidence="4" id="KW-0808">Transferase</keyword>
<proteinExistence type="inferred from homology"/>
<feature type="chain" id="PRO_5037034360" description="glucuronosyltransferase" evidence="8">
    <location>
        <begin position="22"/>
        <end position="584"/>
    </location>
</feature>
<evidence type="ECO:0000256" key="6">
    <source>
        <dbReference type="SAM" id="MobiDB-lite"/>
    </source>
</evidence>
<evidence type="ECO:0000313" key="9">
    <source>
        <dbReference type="Proteomes" id="UP000887574"/>
    </source>
</evidence>
<comment type="similarity">
    <text evidence="1">Belongs to the UDP-glycosyltransferase family.</text>
</comment>
<dbReference type="PANTHER" id="PTHR48043">
    <property type="entry name" value="EG:EG0003.4 PROTEIN-RELATED"/>
    <property type="match status" value="1"/>
</dbReference>
<dbReference type="InterPro" id="IPR050271">
    <property type="entry name" value="UDP-glycosyltransferase"/>
</dbReference>
<evidence type="ECO:0000256" key="7">
    <source>
        <dbReference type="SAM" id="Phobius"/>
    </source>
</evidence>
<keyword evidence="7" id="KW-0812">Transmembrane</keyword>
<name>A0A915EU53_9BILA</name>
<evidence type="ECO:0000256" key="1">
    <source>
        <dbReference type="ARBA" id="ARBA00009995"/>
    </source>
</evidence>
<evidence type="ECO:0000313" key="10">
    <source>
        <dbReference type="WBParaSite" id="jg9305"/>
    </source>
</evidence>
<keyword evidence="8" id="KW-0732">Signal</keyword>
<sequence>MGLKLFVPCLFLCLFTYSSSAADILIMPSSLYPVHRFTMRHLAEELIKRKHQVTWFEYGLKKSDISLPKGFKEVFVQVQTPNQMIRDIYEHRNHSMHAKLWEPDYWNPAEQSGGWLASIELCDQLLSHKKSRSQFDELVAKKFDSVVVDDLYNPCGLLHTGLQKSVFVYWSITGLRTESAWANQSPSPPSYIPVAGTGLTDELNFWQRSFNLASYMRHLYIHHHIVLRRIDALVEKHYPGRIIPNTSSKNTTKGISHTSSETIAEAFIMERNASINFVNHPPIFDFARPYMPRVNFVGGLHCKKANKLPDDLGKFVNASNDNFGFILISTGFTAQWKLAPQQTVENIVEAIRTKPEIRFVWQYNGLPLENKPENLWVADWLPQQDLLGHAKCRAHISHGGLNSVIESVWHGVPVIGWPLTSAGYDNLLRVTARQAGIMLESKQPSKIELISVINRIYIRHFKQEMLLFQDMVVDVPYTELNHSAFWVEFIVRHQEVPHARSGADELNILQYFLVDVISFVISVLVLLAMAVYYALKLLIKVVLFLLLLPFSRSKGSSTSTSSSISAKSSGKKAKEPVSSSKKKN</sequence>
<accession>A0A915EU53</accession>
<dbReference type="SUPFAM" id="SSF53756">
    <property type="entry name" value="UDP-Glycosyltransferase/glycogen phosphorylase"/>
    <property type="match status" value="1"/>
</dbReference>
<evidence type="ECO:0000256" key="8">
    <source>
        <dbReference type="SAM" id="SignalP"/>
    </source>
</evidence>
<organism evidence="9 10">
    <name type="scientific">Ditylenchus dipsaci</name>
    <dbReference type="NCBI Taxonomy" id="166011"/>
    <lineage>
        <taxon>Eukaryota</taxon>
        <taxon>Metazoa</taxon>
        <taxon>Ecdysozoa</taxon>
        <taxon>Nematoda</taxon>
        <taxon>Chromadorea</taxon>
        <taxon>Rhabditida</taxon>
        <taxon>Tylenchina</taxon>
        <taxon>Tylenchomorpha</taxon>
        <taxon>Sphaerularioidea</taxon>
        <taxon>Anguinidae</taxon>
        <taxon>Anguininae</taxon>
        <taxon>Ditylenchus</taxon>
    </lineage>
</organism>
<dbReference type="Pfam" id="PF00201">
    <property type="entry name" value="UDPGT"/>
    <property type="match status" value="1"/>
</dbReference>
<dbReference type="PANTHER" id="PTHR48043:SF5">
    <property type="entry name" value="UDP-GLUCURONOSYLTRANSFERASE UGT-58-RELATED"/>
    <property type="match status" value="1"/>
</dbReference>
<keyword evidence="9" id="KW-1185">Reference proteome</keyword>
<feature type="transmembrane region" description="Helical" evidence="7">
    <location>
        <begin position="511"/>
        <end position="535"/>
    </location>
</feature>